<dbReference type="Proteomes" id="UP000054538">
    <property type="component" value="Unassembled WGS sequence"/>
</dbReference>
<feature type="signal peptide" evidence="2">
    <location>
        <begin position="1"/>
        <end position="21"/>
    </location>
</feature>
<reference evidence="3 4" key="1">
    <citation type="submission" date="2014-04" db="EMBL/GenBank/DDBJ databases">
        <authorList>
            <consortium name="DOE Joint Genome Institute"/>
            <person name="Kuo A."/>
            <person name="Kohler A."/>
            <person name="Jargeat P."/>
            <person name="Nagy L.G."/>
            <person name="Floudas D."/>
            <person name="Copeland A."/>
            <person name="Barry K.W."/>
            <person name="Cichocki N."/>
            <person name="Veneault-Fourrey C."/>
            <person name="LaButti K."/>
            <person name="Lindquist E.A."/>
            <person name="Lipzen A."/>
            <person name="Lundell T."/>
            <person name="Morin E."/>
            <person name="Murat C."/>
            <person name="Sun H."/>
            <person name="Tunlid A."/>
            <person name="Henrissat B."/>
            <person name="Grigoriev I.V."/>
            <person name="Hibbett D.S."/>
            <person name="Martin F."/>
            <person name="Nordberg H.P."/>
            <person name="Cantor M.N."/>
            <person name="Hua S.X."/>
        </authorList>
    </citation>
    <scope>NUCLEOTIDE SEQUENCE [LARGE SCALE GENOMIC DNA]</scope>
    <source>
        <strain evidence="3 4">Ve08.2h10</strain>
    </source>
</reference>
<dbReference type="STRING" id="930991.A0A0D0DH14"/>
<evidence type="ECO:0000256" key="2">
    <source>
        <dbReference type="SAM" id="SignalP"/>
    </source>
</evidence>
<feature type="transmembrane region" description="Helical" evidence="1">
    <location>
        <begin position="134"/>
        <end position="158"/>
    </location>
</feature>
<dbReference type="AlphaFoldDB" id="A0A0D0DH14"/>
<accession>A0A0D0DH14</accession>
<dbReference type="InParanoid" id="A0A0D0DH14"/>
<keyword evidence="1" id="KW-1133">Transmembrane helix</keyword>
<dbReference type="HOGENOM" id="CLU_1409572_0_0_1"/>
<keyword evidence="2" id="KW-0732">Signal</keyword>
<reference evidence="4" key="2">
    <citation type="submission" date="2015-01" db="EMBL/GenBank/DDBJ databases">
        <title>Evolutionary Origins and Diversification of the Mycorrhizal Mutualists.</title>
        <authorList>
            <consortium name="DOE Joint Genome Institute"/>
            <consortium name="Mycorrhizal Genomics Consortium"/>
            <person name="Kohler A."/>
            <person name="Kuo A."/>
            <person name="Nagy L.G."/>
            <person name="Floudas D."/>
            <person name="Copeland A."/>
            <person name="Barry K.W."/>
            <person name="Cichocki N."/>
            <person name="Veneault-Fourrey C."/>
            <person name="LaButti K."/>
            <person name="Lindquist E.A."/>
            <person name="Lipzen A."/>
            <person name="Lundell T."/>
            <person name="Morin E."/>
            <person name="Murat C."/>
            <person name="Riley R."/>
            <person name="Ohm R."/>
            <person name="Sun H."/>
            <person name="Tunlid A."/>
            <person name="Henrissat B."/>
            <person name="Grigoriev I.V."/>
            <person name="Hibbett D.S."/>
            <person name="Martin F."/>
        </authorList>
    </citation>
    <scope>NUCLEOTIDE SEQUENCE [LARGE SCALE GENOMIC DNA]</scope>
    <source>
        <strain evidence="4">Ve08.2h10</strain>
    </source>
</reference>
<keyword evidence="1" id="KW-0472">Membrane</keyword>
<evidence type="ECO:0000313" key="4">
    <source>
        <dbReference type="Proteomes" id="UP000054538"/>
    </source>
</evidence>
<keyword evidence="1" id="KW-0812">Transmembrane</keyword>
<protein>
    <submittedName>
        <fullName evidence="3">Uncharacterized protein</fullName>
    </submittedName>
</protein>
<gene>
    <name evidence="3" type="ORF">PAXRUDRAFT_824997</name>
</gene>
<evidence type="ECO:0000313" key="3">
    <source>
        <dbReference type="EMBL" id="KIK97367.1"/>
    </source>
</evidence>
<feature type="chain" id="PRO_5002225770" evidence="2">
    <location>
        <begin position="22"/>
        <end position="187"/>
    </location>
</feature>
<dbReference type="OrthoDB" id="2596908at2759"/>
<dbReference type="EMBL" id="KN824939">
    <property type="protein sequence ID" value="KIK97367.1"/>
    <property type="molecule type" value="Genomic_DNA"/>
</dbReference>
<proteinExistence type="predicted"/>
<evidence type="ECO:0000256" key="1">
    <source>
        <dbReference type="SAM" id="Phobius"/>
    </source>
</evidence>
<name>A0A0D0DH14_9AGAM</name>
<sequence length="187" mass="19485">MFPRVAIALCLVLLSLGFVVALPSPQHPAVSAVIPAALATPTSITTTKIIQTANGPMTETCVLTFTPSGQQIQEVQNCTMSMGASEVTSALVTPSGSLAVINVAPDTTGTPTVIASSSPTAVAAFTMPGRSLEVLPIGLGVFGGITAIAVFVVAFVTWERVKYRKAFRQRRLAEKNWPIGNGGMSKR</sequence>
<organism evidence="3 4">
    <name type="scientific">Paxillus rubicundulus Ve08.2h10</name>
    <dbReference type="NCBI Taxonomy" id="930991"/>
    <lineage>
        <taxon>Eukaryota</taxon>
        <taxon>Fungi</taxon>
        <taxon>Dikarya</taxon>
        <taxon>Basidiomycota</taxon>
        <taxon>Agaricomycotina</taxon>
        <taxon>Agaricomycetes</taxon>
        <taxon>Agaricomycetidae</taxon>
        <taxon>Boletales</taxon>
        <taxon>Paxilineae</taxon>
        <taxon>Paxillaceae</taxon>
        <taxon>Paxillus</taxon>
    </lineage>
</organism>
<keyword evidence="4" id="KW-1185">Reference proteome</keyword>